<dbReference type="PANTHER" id="PTHR34390:SF1">
    <property type="entry name" value="SUCCINATE TRANSPORTER SUBUNIT YJJB-RELATED"/>
    <property type="match status" value="1"/>
</dbReference>
<evidence type="ECO:0000256" key="6">
    <source>
        <dbReference type="ARBA" id="ARBA00023136"/>
    </source>
</evidence>
<evidence type="ECO:0000313" key="10">
    <source>
        <dbReference type="EMBL" id="OFI49753.1"/>
    </source>
</evidence>
<accession>A0A1E8GQ64</accession>
<dbReference type="GO" id="GO:0015744">
    <property type="term" value="P:succinate transport"/>
    <property type="evidence" value="ECO:0007669"/>
    <property type="project" value="TreeGrafter"/>
</dbReference>
<dbReference type="RefSeq" id="WP_070787260.1">
    <property type="nucleotide sequence ID" value="NZ_MKIR01000006.1"/>
</dbReference>
<dbReference type="GO" id="GO:0005886">
    <property type="term" value="C:plasma membrane"/>
    <property type="evidence" value="ECO:0007669"/>
    <property type="project" value="UniProtKB-SubCell"/>
</dbReference>
<feature type="domain" description="Threonine/Serine exporter ThrE" evidence="9">
    <location>
        <begin position="9"/>
        <end position="137"/>
    </location>
</feature>
<dbReference type="InterPro" id="IPR050539">
    <property type="entry name" value="ThrE_Dicarb/AminoAcid_Exp"/>
</dbReference>
<evidence type="ECO:0000256" key="5">
    <source>
        <dbReference type="ARBA" id="ARBA00022989"/>
    </source>
</evidence>
<evidence type="ECO:0000256" key="3">
    <source>
        <dbReference type="ARBA" id="ARBA00022519"/>
    </source>
</evidence>
<organism evidence="10 11">
    <name type="scientific">Floricoccus tropicus</name>
    <dbReference type="NCBI Taxonomy" id="1859473"/>
    <lineage>
        <taxon>Bacteria</taxon>
        <taxon>Bacillati</taxon>
        <taxon>Bacillota</taxon>
        <taxon>Bacilli</taxon>
        <taxon>Lactobacillales</taxon>
        <taxon>Streptococcaceae</taxon>
        <taxon>Floricoccus</taxon>
    </lineage>
</organism>
<reference evidence="11" key="1">
    <citation type="submission" date="2016-09" db="EMBL/GenBank/DDBJ databases">
        <title>Draft genome sequence of a novel species of the family Streptococcaceae isolated from flowers.</title>
        <authorList>
            <person name="Chuah L.-O."/>
            <person name="Yap K.-P."/>
            <person name="Thong K.L."/>
            <person name="Liong M.T."/>
            <person name="Ahmad R."/>
            <person name="Rusul G."/>
        </authorList>
    </citation>
    <scope>NUCLEOTIDE SEQUENCE [LARGE SCALE GENOMIC DNA]</scope>
    <source>
        <strain evidence="11">DF1</strain>
    </source>
</reference>
<dbReference type="Pfam" id="PF12821">
    <property type="entry name" value="ThrE_2"/>
    <property type="match status" value="1"/>
</dbReference>
<evidence type="ECO:0000256" key="7">
    <source>
        <dbReference type="ARBA" id="ARBA00034125"/>
    </source>
</evidence>
<keyword evidence="4 8" id="KW-0812">Transmembrane</keyword>
<feature type="transmembrane region" description="Helical" evidence="8">
    <location>
        <begin position="6"/>
        <end position="24"/>
    </location>
</feature>
<sequence>MNLEMIIVQIVFSYVGTFAAAFVLNVPRKMLNLTAITGLIGWTSYWFVKQIFANGILANFTGGLVVGIMGLILSRKKNVSSVIFTIPALIPLVPGATAYQALMYQISGQTINAIDKLFVVTMYAGAIALGYILSQFVTEQYIRLTDDVKTTVTKRFKR</sequence>
<keyword evidence="5 8" id="KW-1133">Transmembrane helix</keyword>
<protein>
    <recommendedName>
        <fullName evidence="9">Threonine/Serine exporter ThrE domain-containing protein</fullName>
    </recommendedName>
</protein>
<comment type="caution">
    <text evidence="10">The sequence shown here is derived from an EMBL/GenBank/DDBJ whole genome shotgun (WGS) entry which is preliminary data.</text>
</comment>
<evidence type="ECO:0000256" key="8">
    <source>
        <dbReference type="SAM" id="Phobius"/>
    </source>
</evidence>
<dbReference type="STRING" id="1859473.BG261_10770"/>
<dbReference type="PANTHER" id="PTHR34390">
    <property type="entry name" value="UPF0442 PROTEIN YJJB-RELATED"/>
    <property type="match status" value="1"/>
</dbReference>
<gene>
    <name evidence="10" type="ORF">BG261_10770</name>
</gene>
<keyword evidence="6 8" id="KW-0472">Membrane</keyword>
<name>A0A1E8GQ64_9LACT</name>
<feature type="transmembrane region" description="Helical" evidence="8">
    <location>
        <begin position="81"/>
        <end position="102"/>
    </location>
</feature>
<dbReference type="OrthoDB" id="9810047at2"/>
<comment type="similarity">
    <text evidence="7">Belongs to the ThrE exporter (TC 2.A.79) family.</text>
</comment>
<dbReference type="AlphaFoldDB" id="A0A1E8GQ64"/>
<evidence type="ECO:0000256" key="1">
    <source>
        <dbReference type="ARBA" id="ARBA00004651"/>
    </source>
</evidence>
<comment type="subcellular location">
    <subcellularLocation>
        <location evidence="1">Cell membrane</location>
        <topology evidence="1">Multi-pass membrane protein</topology>
    </subcellularLocation>
</comment>
<evidence type="ECO:0000256" key="2">
    <source>
        <dbReference type="ARBA" id="ARBA00022475"/>
    </source>
</evidence>
<dbReference type="InterPro" id="IPR024528">
    <property type="entry name" value="ThrE_2"/>
</dbReference>
<keyword evidence="2" id="KW-1003">Cell membrane</keyword>
<feature type="transmembrane region" description="Helical" evidence="8">
    <location>
        <begin position="31"/>
        <end position="48"/>
    </location>
</feature>
<keyword evidence="3" id="KW-0997">Cell inner membrane</keyword>
<feature type="transmembrane region" description="Helical" evidence="8">
    <location>
        <begin position="54"/>
        <end position="74"/>
    </location>
</feature>
<evidence type="ECO:0000256" key="4">
    <source>
        <dbReference type="ARBA" id="ARBA00022692"/>
    </source>
</evidence>
<feature type="transmembrane region" description="Helical" evidence="8">
    <location>
        <begin position="114"/>
        <end position="133"/>
    </location>
</feature>
<evidence type="ECO:0000259" key="9">
    <source>
        <dbReference type="Pfam" id="PF12821"/>
    </source>
</evidence>
<proteinExistence type="inferred from homology"/>
<dbReference type="EMBL" id="MKIR01000006">
    <property type="protein sequence ID" value="OFI49753.1"/>
    <property type="molecule type" value="Genomic_DNA"/>
</dbReference>
<keyword evidence="11" id="KW-1185">Reference proteome</keyword>
<dbReference type="Proteomes" id="UP000178622">
    <property type="component" value="Unassembled WGS sequence"/>
</dbReference>
<evidence type="ECO:0000313" key="11">
    <source>
        <dbReference type="Proteomes" id="UP000178622"/>
    </source>
</evidence>